<dbReference type="PANTHER" id="PTHR43115">
    <property type="entry name" value="DEHYDROGENASE/REDUCTASE SDR FAMILY MEMBER 11"/>
    <property type="match status" value="1"/>
</dbReference>
<evidence type="ECO:0000313" key="5">
    <source>
        <dbReference type="Proteomes" id="UP001409291"/>
    </source>
</evidence>
<keyword evidence="2 4" id="KW-0560">Oxidoreductase</keyword>
<evidence type="ECO:0000256" key="2">
    <source>
        <dbReference type="ARBA" id="ARBA00023002"/>
    </source>
</evidence>
<name>A0ABV0BXU2_9SPHI</name>
<evidence type="ECO:0000256" key="1">
    <source>
        <dbReference type="ARBA" id="ARBA00006484"/>
    </source>
</evidence>
<protein>
    <submittedName>
        <fullName evidence="4">SDR family oxidoreductase</fullName>
        <ecNumber evidence="4">1.-.-.-</ecNumber>
    </submittedName>
</protein>
<dbReference type="PRINTS" id="PR00081">
    <property type="entry name" value="GDHRDH"/>
</dbReference>
<dbReference type="GO" id="GO:0016491">
    <property type="term" value="F:oxidoreductase activity"/>
    <property type="evidence" value="ECO:0007669"/>
    <property type="project" value="UniProtKB-KW"/>
</dbReference>
<evidence type="ECO:0000313" key="4">
    <source>
        <dbReference type="EMBL" id="MEN5379496.1"/>
    </source>
</evidence>
<dbReference type="PRINTS" id="PR00080">
    <property type="entry name" value="SDRFAMILY"/>
</dbReference>
<dbReference type="SUPFAM" id="SSF51735">
    <property type="entry name" value="NAD(P)-binding Rossmann-fold domains"/>
    <property type="match status" value="1"/>
</dbReference>
<dbReference type="PANTHER" id="PTHR43115:SF4">
    <property type="entry name" value="DEHYDROGENASE_REDUCTASE SDR FAMILY MEMBER 11"/>
    <property type="match status" value="1"/>
</dbReference>
<proteinExistence type="inferred from homology"/>
<dbReference type="Gene3D" id="3.40.50.720">
    <property type="entry name" value="NAD(P)-binding Rossmann-like Domain"/>
    <property type="match status" value="1"/>
</dbReference>
<dbReference type="PROSITE" id="PS00061">
    <property type="entry name" value="ADH_SHORT"/>
    <property type="match status" value="1"/>
</dbReference>
<comment type="similarity">
    <text evidence="1 3">Belongs to the short-chain dehydrogenases/reductases (SDR) family.</text>
</comment>
<dbReference type="EMBL" id="JBDJNQ010000010">
    <property type="protein sequence ID" value="MEN5379496.1"/>
    <property type="molecule type" value="Genomic_DNA"/>
</dbReference>
<accession>A0ABV0BXU2</accession>
<reference evidence="4 5" key="1">
    <citation type="submission" date="2024-04" db="EMBL/GenBank/DDBJ databases">
        <title>WGS of bacteria from Torrens River.</title>
        <authorList>
            <person name="Wyrsch E.R."/>
            <person name="Drigo B."/>
        </authorList>
    </citation>
    <scope>NUCLEOTIDE SEQUENCE [LARGE SCALE GENOMIC DNA]</scope>
    <source>
        <strain evidence="4 5">TWI391</strain>
    </source>
</reference>
<dbReference type="Proteomes" id="UP001409291">
    <property type="component" value="Unassembled WGS sequence"/>
</dbReference>
<dbReference type="InterPro" id="IPR002347">
    <property type="entry name" value="SDR_fam"/>
</dbReference>
<gene>
    <name evidence="4" type="ORF">ABE541_19675</name>
</gene>
<comment type="caution">
    <text evidence="4">The sequence shown here is derived from an EMBL/GenBank/DDBJ whole genome shotgun (WGS) entry which is preliminary data.</text>
</comment>
<dbReference type="CDD" id="cd05233">
    <property type="entry name" value="SDR_c"/>
    <property type="match status" value="1"/>
</dbReference>
<sequence length="246" mass="27447">MNTNKTEKVFLTGGTAGIGRATALLLIENGYDVFIIGRDENKFKDLMDSYEALENSPGNLEGKLVDVTDEQALKNLWNDYVQQYGCPDILINNVGIPYQSVTENEEVSMEYLVKTNLWSYMWLSGQAGKSMMEHKIEGDIINVGSMSASAREEGSSAYVATKAGIQGFSESFRKEMNPHNIRVSLVEPGSVGTDMQPTTPAEEHELQQKMEMLKAEDIAKTLLFILKQPKRVNIAEVTVKPLRQFI</sequence>
<dbReference type="InterPro" id="IPR036291">
    <property type="entry name" value="NAD(P)-bd_dom_sf"/>
</dbReference>
<dbReference type="InterPro" id="IPR020904">
    <property type="entry name" value="Sc_DH/Rdtase_CS"/>
</dbReference>
<dbReference type="Pfam" id="PF00106">
    <property type="entry name" value="adh_short"/>
    <property type="match status" value="1"/>
</dbReference>
<dbReference type="EC" id="1.-.-.-" evidence="4"/>
<dbReference type="RefSeq" id="WP_346582273.1">
    <property type="nucleotide sequence ID" value="NZ_JBDJLH010000002.1"/>
</dbReference>
<keyword evidence="5" id="KW-1185">Reference proteome</keyword>
<evidence type="ECO:0000256" key="3">
    <source>
        <dbReference type="RuleBase" id="RU000363"/>
    </source>
</evidence>
<organism evidence="4 5">
    <name type="scientific">Sphingobacterium kitahiroshimense</name>
    <dbReference type="NCBI Taxonomy" id="470446"/>
    <lineage>
        <taxon>Bacteria</taxon>
        <taxon>Pseudomonadati</taxon>
        <taxon>Bacteroidota</taxon>
        <taxon>Sphingobacteriia</taxon>
        <taxon>Sphingobacteriales</taxon>
        <taxon>Sphingobacteriaceae</taxon>
        <taxon>Sphingobacterium</taxon>
    </lineage>
</organism>